<protein>
    <submittedName>
        <fullName evidence="1">Uncharacterized protein</fullName>
    </submittedName>
</protein>
<reference evidence="1 2" key="1">
    <citation type="submission" date="2020-02" db="EMBL/GenBank/DDBJ databases">
        <authorList>
            <person name="Babadi Z.K."/>
            <person name="Risdian C."/>
            <person name="Ebrahimipour G.H."/>
            <person name="Wink J."/>
        </authorList>
    </citation>
    <scope>NUCLEOTIDE SEQUENCE [LARGE SCALE GENOMIC DNA]</scope>
    <source>
        <strain evidence="1 2">ZKHCc1 1396</strain>
    </source>
</reference>
<proteinExistence type="predicted"/>
<sequence length="138" mass="16149">MSERAGLNKRFSHHFILDESKLRKIVDTIRTSAQKTSIQTKLTFHISTEDKAFFSTIDINRLLDYENPKGKEINTLHIELRSETDDENTKILAHFVLSKDREEKIQISITGPDRDWCFILGEELETQAKRTHTHKDRP</sequence>
<dbReference type="Proteomes" id="UP001516472">
    <property type="component" value="Unassembled WGS sequence"/>
</dbReference>
<dbReference type="EMBL" id="JAAIYO010000020">
    <property type="protein sequence ID" value="MBE4753625.1"/>
    <property type="molecule type" value="Genomic_DNA"/>
</dbReference>
<evidence type="ECO:0000313" key="2">
    <source>
        <dbReference type="Proteomes" id="UP001516472"/>
    </source>
</evidence>
<comment type="caution">
    <text evidence="1">The sequence shown here is derived from an EMBL/GenBank/DDBJ whole genome shotgun (WGS) entry which is preliminary data.</text>
</comment>
<name>A0ABR9Q0B8_9BACT</name>
<accession>A0ABR9Q0B8</accession>
<organism evidence="1 2">
    <name type="scientific">Corallococcus soli</name>
    <dbReference type="NCBI Taxonomy" id="2710757"/>
    <lineage>
        <taxon>Bacteria</taxon>
        <taxon>Pseudomonadati</taxon>
        <taxon>Myxococcota</taxon>
        <taxon>Myxococcia</taxon>
        <taxon>Myxococcales</taxon>
        <taxon>Cystobacterineae</taxon>
        <taxon>Myxococcaceae</taxon>
        <taxon>Corallococcus</taxon>
    </lineage>
</organism>
<dbReference type="RefSeq" id="WP_193430773.1">
    <property type="nucleotide sequence ID" value="NZ_CBCSIP010000319.1"/>
</dbReference>
<keyword evidence="2" id="KW-1185">Reference proteome</keyword>
<gene>
    <name evidence="1" type="ORF">G4177_36310</name>
</gene>
<evidence type="ECO:0000313" key="1">
    <source>
        <dbReference type="EMBL" id="MBE4753625.1"/>
    </source>
</evidence>